<name>A0A0N4WHA1_HAEPC</name>
<evidence type="ECO:0000313" key="1">
    <source>
        <dbReference type="EMBL" id="VDO39599.1"/>
    </source>
</evidence>
<evidence type="ECO:0000313" key="2">
    <source>
        <dbReference type="Proteomes" id="UP000268014"/>
    </source>
</evidence>
<dbReference type="EMBL" id="UZAF01017247">
    <property type="protein sequence ID" value="VDO39599.1"/>
    <property type="molecule type" value="Genomic_DNA"/>
</dbReference>
<accession>A0A0N4WHA1</accession>
<reference evidence="1 2" key="2">
    <citation type="submission" date="2018-11" db="EMBL/GenBank/DDBJ databases">
        <authorList>
            <consortium name="Pathogen Informatics"/>
        </authorList>
    </citation>
    <scope>NUCLEOTIDE SEQUENCE [LARGE SCALE GENOMIC DNA]</scope>
    <source>
        <strain evidence="1 2">MHpl1</strain>
    </source>
</reference>
<gene>
    <name evidence="1" type="ORF">HPLM_LOCUS10242</name>
</gene>
<proteinExistence type="predicted"/>
<reference evidence="3" key="1">
    <citation type="submission" date="2017-02" db="UniProtKB">
        <authorList>
            <consortium name="WormBaseParasite"/>
        </authorList>
    </citation>
    <scope>IDENTIFICATION</scope>
</reference>
<keyword evidence="2" id="KW-1185">Reference proteome</keyword>
<dbReference type="Proteomes" id="UP000268014">
    <property type="component" value="Unassembled WGS sequence"/>
</dbReference>
<evidence type="ECO:0000313" key="3">
    <source>
        <dbReference type="WBParaSite" id="HPLM_0001025001-mRNA-1"/>
    </source>
</evidence>
<sequence length="60" mass="6764">MGEMAKENKAVREYVNRRNRFEFAAKARGRKRVGIGRGGGAVGDEENEVCTSYRLLIMNT</sequence>
<dbReference type="AlphaFoldDB" id="A0A0N4WHA1"/>
<protein>
    <submittedName>
        <fullName evidence="1 3">Uncharacterized protein</fullName>
    </submittedName>
</protein>
<dbReference type="WBParaSite" id="HPLM_0001025001-mRNA-1">
    <property type="protein sequence ID" value="HPLM_0001025001-mRNA-1"/>
    <property type="gene ID" value="HPLM_0001025001"/>
</dbReference>
<organism evidence="3">
    <name type="scientific">Haemonchus placei</name>
    <name type="common">Barber's pole worm</name>
    <dbReference type="NCBI Taxonomy" id="6290"/>
    <lineage>
        <taxon>Eukaryota</taxon>
        <taxon>Metazoa</taxon>
        <taxon>Ecdysozoa</taxon>
        <taxon>Nematoda</taxon>
        <taxon>Chromadorea</taxon>
        <taxon>Rhabditida</taxon>
        <taxon>Rhabditina</taxon>
        <taxon>Rhabditomorpha</taxon>
        <taxon>Strongyloidea</taxon>
        <taxon>Trichostrongylidae</taxon>
        <taxon>Haemonchus</taxon>
    </lineage>
</organism>